<evidence type="ECO:0000313" key="2">
    <source>
        <dbReference type="EMBL" id="MFK4271381.1"/>
    </source>
</evidence>
<sequence length="232" mass="24939">MDLLKNVLADNDYPGRGVLWCTTGDGTTLGAYFLTGRSPASQARTLHRTSAGALIVAPSDAREHDHLRHYVAARQSPNWLVFGNGEQVSTVADRLACGQAPLLALDGLDYEPDPPIFTPRLTVIADNHEGGQAWFGAARHSAGDRTATNRLTLHISDLSPSEGVLMTTYHSNGQEIATGAPFTEIRTTAETCGDLLDELWSALPPHLRIAAAVFTPRDLAGSSIRQTSRTRA</sequence>
<dbReference type="InterPro" id="IPR020600">
    <property type="entry name" value="IMP_cyclohydrolase-like"/>
</dbReference>
<evidence type="ECO:0000313" key="3">
    <source>
        <dbReference type="Proteomes" id="UP001620295"/>
    </source>
</evidence>
<keyword evidence="3" id="KW-1185">Reference proteome</keyword>
<proteinExistence type="predicted"/>
<dbReference type="Gene3D" id="3.60.20.20">
    <property type="entry name" value="Inosine monophosphate cyclohydrolase-like"/>
    <property type="match status" value="1"/>
</dbReference>
<dbReference type="RefSeq" id="WP_404748361.1">
    <property type="nucleotide sequence ID" value="NZ_JBJDQH010000018.1"/>
</dbReference>
<dbReference type="InterPro" id="IPR036795">
    <property type="entry name" value="IMP_cyclohydrolase-like_sf"/>
</dbReference>
<dbReference type="SUPFAM" id="SSF75569">
    <property type="entry name" value="Archaeal IMP cyclohydrolase PurO"/>
    <property type="match status" value="1"/>
</dbReference>
<organism evidence="2 3">
    <name type="scientific">Streptomyces milbemycinicus</name>
    <dbReference type="NCBI Taxonomy" id="476552"/>
    <lineage>
        <taxon>Bacteria</taxon>
        <taxon>Bacillati</taxon>
        <taxon>Actinomycetota</taxon>
        <taxon>Actinomycetes</taxon>
        <taxon>Kitasatosporales</taxon>
        <taxon>Streptomycetaceae</taxon>
        <taxon>Streptomyces</taxon>
    </lineage>
</organism>
<accession>A0ABW8LZQ3</accession>
<dbReference type="Pfam" id="PF07826">
    <property type="entry name" value="IMP_cyclohyd"/>
    <property type="match status" value="1"/>
</dbReference>
<feature type="domain" description="Inosine monophosphate cyclohydrolase-like" evidence="1">
    <location>
        <begin position="13"/>
        <end position="213"/>
    </location>
</feature>
<gene>
    <name evidence="2" type="ORF">ACI2L5_41695</name>
</gene>
<reference evidence="2 3" key="1">
    <citation type="submission" date="2024-11" db="EMBL/GenBank/DDBJ databases">
        <title>The Natural Products Discovery Center: Release of the First 8490 Sequenced Strains for Exploring Actinobacteria Biosynthetic Diversity.</title>
        <authorList>
            <person name="Kalkreuter E."/>
            <person name="Kautsar S.A."/>
            <person name="Yang D."/>
            <person name="Bader C.D."/>
            <person name="Teijaro C.N."/>
            <person name="Fluegel L."/>
            <person name="Davis C.M."/>
            <person name="Simpson J.R."/>
            <person name="Lauterbach L."/>
            <person name="Steele A.D."/>
            <person name="Gui C."/>
            <person name="Meng S."/>
            <person name="Li G."/>
            <person name="Viehrig K."/>
            <person name="Ye F."/>
            <person name="Su P."/>
            <person name="Kiefer A.F."/>
            <person name="Nichols A."/>
            <person name="Cepeda A.J."/>
            <person name="Yan W."/>
            <person name="Fan B."/>
            <person name="Jiang Y."/>
            <person name="Adhikari A."/>
            <person name="Zheng C.-J."/>
            <person name="Schuster L."/>
            <person name="Cowan T.M."/>
            <person name="Smanski M.J."/>
            <person name="Chevrette M.G."/>
            <person name="De Carvalho L.P.S."/>
            <person name="Shen B."/>
        </authorList>
    </citation>
    <scope>NUCLEOTIDE SEQUENCE [LARGE SCALE GENOMIC DNA]</scope>
    <source>
        <strain evidence="2 3">NPDC020863</strain>
    </source>
</reference>
<evidence type="ECO:0000259" key="1">
    <source>
        <dbReference type="Pfam" id="PF07826"/>
    </source>
</evidence>
<dbReference type="EMBL" id="JBJDQH010000018">
    <property type="protein sequence ID" value="MFK4271381.1"/>
    <property type="molecule type" value="Genomic_DNA"/>
</dbReference>
<dbReference type="Proteomes" id="UP001620295">
    <property type="component" value="Unassembled WGS sequence"/>
</dbReference>
<name>A0ABW8LZQ3_9ACTN</name>
<comment type="caution">
    <text evidence="2">The sequence shown here is derived from an EMBL/GenBank/DDBJ whole genome shotgun (WGS) entry which is preliminary data.</text>
</comment>
<protein>
    <submittedName>
        <fullName evidence="2">IMP cyclohydrolase</fullName>
    </submittedName>
</protein>